<evidence type="ECO:0000256" key="5">
    <source>
        <dbReference type="ARBA" id="ARBA00022801"/>
    </source>
</evidence>
<dbReference type="SUPFAM" id="SSF51306">
    <property type="entry name" value="LexA/Signal peptidase"/>
    <property type="match status" value="1"/>
</dbReference>
<dbReference type="InterPro" id="IPR019533">
    <property type="entry name" value="Peptidase_S26"/>
</dbReference>
<evidence type="ECO:0000313" key="8">
    <source>
        <dbReference type="Proteomes" id="UP000503297"/>
    </source>
</evidence>
<dbReference type="GO" id="GO:0005886">
    <property type="term" value="C:plasma membrane"/>
    <property type="evidence" value="ECO:0007669"/>
    <property type="project" value="UniProtKB-SubCell"/>
</dbReference>
<dbReference type="GO" id="GO:0004252">
    <property type="term" value="F:serine-type endopeptidase activity"/>
    <property type="evidence" value="ECO:0007669"/>
    <property type="project" value="InterPro"/>
</dbReference>
<keyword evidence="6" id="KW-0645">Protease</keyword>
<evidence type="ECO:0000256" key="2">
    <source>
        <dbReference type="ARBA" id="ARBA00004401"/>
    </source>
</evidence>
<gene>
    <name evidence="7" type="primary">lepB</name>
    <name evidence="7" type="ORF">HLV38_00700</name>
</gene>
<name>A0A6M8IW08_9ACTN</name>
<reference evidence="8" key="1">
    <citation type="submission" date="2020-05" db="EMBL/GenBank/DDBJ databases">
        <title>Novel species in genus Nocardioides.</title>
        <authorList>
            <person name="Zhang G."/>
        </authorList>
    </citation>
    <scope>NUCLEOTIDE SEQUENCE [LARGE SCALE GENOMIC DNA]</scope>
    <source>
        <strain evidence="8">zg-1050</strain>
    </source>
</reference>
<dbReference type="Pfam" id="PF10502">
    <property type="entry name" value="Peptidase_S26"/>
    <property type="match status" value="1"/>
</dbReference>
<dbReference type="KEGG" id="bwa:HLV38_00700"/>
<dbReference type="NCBIfam" id="TIGR02227">
    <property type="entry name" value="sigpep_I_bact"/>
    <property type="match status" value="1"/>
</dbReference>
<keyword evidence="6" id="KW-0472">Membrane</keyword>
<dbReference type="PANTHER" id="PTHR43390:SF1">
    <property type="entry name" value="CHLOROPLAST PROCESSING PEPTIDASE"/>
    <property type="match status" value="1"/>
</dbReference>
<dbReference type="InterPro" id="IPR000223">
    <property type="entry name" value="Pept_S26A_signal_pept_1"/>
</dbReference>
<dbReference type="InterPro" id="IPR019758">
    <property type="entry name" value="Pept_S26A_signal_pept_1_CS"/>
</dbReference>
<dbReference type="Proteomes" id="UP000503297">
    <property type="component" value="Chromosome"/>
</dbReference>
<keyword evidence="8" id="KW-1185">Reference proteome</keyword>
<evidence type="ECO:0000256" key="3">
    <source>
        <dbReference type="ARBA" id="ARBA00009370"/>
    </source>
</evidence>
<comment type="catalytic activity">
    <reaction evidence="1 6">
        <text>Cleavage of hydrophobic, N-terminal signal or leader sequences from secreted and periplasmic proteins.</text>
        <dbReference type="EC" id="3.4.21.89"/>
    </reaction>
</comment>
<dbReference type="PROSITE" id="PS00761">
    <property type="entry name" value="SPASE_I_3"/>
    <property type="match status" value="1"/>
</dbReference>
<dbReference type="RefSeq" id="WP_172165290.1">
    <property type="nucleotide sequence ID" value="NZ_CP053716.1"/>
</dbReference>
<dbReference type="GO" id="GO:0006465">
    <property type="term" value="P:signal peptide processing"/>
    <property type="evidence" value="ECO:0007669"/>
    <property type="project" value="InterPro"/>
</dbReference>
<proteinExistence type="inferred from homology"/>
<keyword evidence="6" id="KW-1133">Transmembrane helix</keyword>
<protein>
    <recommendedName>
        <fullName evidence="4 6">Signal peptidase I</fullName>
        <ecNumber evidence="4 6">3.4.21.89</ecNumber>
    </recommendedName>
</protein>
<sequence length="189" mass="20526">MDSGQHAEKPTPIASSLLRVVSSVVFVLVLAAALRMFVFQPYSIPSGSMEETIRVGDVLISEKVSYYFREPAPGDIVTFHDPMLSDSSRTLIKRVIATEGQVVDVRDGAVYVDGVRLDEPYTEGRPSEQLSGSAVTFPYTVPAGSLWVMGDNRTNSQDSRYFGAVSRASVTGRAAFVFWPVGSMRPLAG</sequence>
<evidence type="ECO:0000256" key="4">
    <source>
        <dbReference type="ARBA" id="ARBA00013208"/>
    </source>
</evidence>
<comment type="similarity">
    <text evidence="3 6">Belongs to the peptidase S26 family.</text>
</comment>
<keyword evidence="5 6" id="KW-0378">Hydrolase</keyword>
<dbReference type="GO" id="GO:0009003">
    <property type="term" value="F:signal peptidase activity"/>
    <property type="evidence" value="ECO:0007669"/>
    <property type="project" value="UniProtKB-EC"/>
</dbReference>
<dbReference type="EC" id="3.4.21.89" evidence="4 6"/>
<evidence type="ECO:0000256" key="6">
    <source>
        <dbReference type="RuleBase" id="RU362042"/>
    </source>
</evidence>
<evidence type="ECO:0000256" key="1">
    <source>
        <dbReference type="ARBA" id="ARBA00000677"/>
    </source>
</evidence>
<dbReference type="Gene3D" id="2.10.109.10">
    <property type="entry name" value="Umud Fragment, subunit A"/>
    <property type="match status" value="1"/>
</dbReference>
<comment type="subcellular location">
    <subcellularLocation>
        <location evidence="2">Cell membrane</location>
        <topology evidence="2">Single-pass type II membrane protein</topology>
    </subcellularLocation>
    <subcellularLocation>
        <location evidence="6">Membrane</location>
        <topology evidence="6">Single-pass type II membrane protein</topology>
    </subcellularLocation>
</comment>
<dbReference type="AlphaFoldDB" id="A0A6M8IW08"/>
<keyword evidence="6" id="KW-0812">Transmembrane</keyword>
<dbReference type="PANTHER" id="PTHR43390">
    <property type="entry name" value="SIGNAL PEPTIDASE I"/>
    <property type="match status" value="1"/>
</dbReference>
<organism evidence="7 8">
    <name type="scientific">Berryella wangjianweii</name>
    <dbReference type="NCBI Taxonomy" id="2734634"/>
    <lineage>
        <taxon>Bacteria</taxon>
        <taxon>Bacillati</taxon>
        <taxon>Actinomycetota</taxon>
        <taxon>Coriobacteriia</taxon>
        <taxon>Eggerthellales</taxon>
        <taxon>Eggerthellaceae</taxon>
        <taxon>Berryella</taxon>
    </lineage>
</organism>
<feature type="transmembrane region" description="Helical" evidence="6">
    <location>
        <begin position="20"/>
        <end position="39"/>
    </location>
</feature>
<dbReference type="PRINTS" id="PR00727">
    <property type="entry name" value="LEADERPTASE"/>
</dbReference>
<dbReference type="InterPro" id="IPR036286">
    <property type="entry name" value="LexA/Signal_pep-like_sf"/>
</dbReference>
<accession>A0A6M8IW08</accession>
<dbReference type="CDD" id="cd06530">
    <property type="entry name" value="S26_SPase_I"/>
    <property type="match status" value="1"/>
</dbReference>
<evidence type="ECO:0000313" key="7">
    <source>
        <dbReference type="EMBL" id="QKF06805.1"/>
    </source>
</evidence>
<dbReference type="EMBL" id="CP053716">
    <property type="protein sequence ID" value="QKF06805.1"/>
    <property type="molecule type" value="Genomic_DNA"/>
</dbReference>